<gene>
    <name evidence="1" type="ORF">T02_4773</name>
</gene>
<keyword evidence="2" id="KW-1185">Reference proteome</keyword>
<evidence type="ECO:0000313" key="2">
    <source>
        <dbReference type="Proteomes" id="UP000054721"/>
    </source>
</evidence>
<accession>A0A0V1KWR6</accession>
<sequence>MDAEMDSIITNTGVNEKYTMKQETNQPERYITSTDYAKLNRRRNCLKGRMNRVCQDLEALIPPWNGGYWERIVPTVKESLKKVLGNTRMKEDELRTVLCEREARINSRPLTFVGDYPNDPNPLTP</sequence>
<dbReference type="AlphaFoldDB" id="A0A0V1KWR6"/>
<dbReference type="GO" id="GO:0003676">
    <property type="term" value="F:nucleic acid binding"/>
    <property type="evidence" value="ECO:0007669"/>
    <property type="project" value="InterPro"/>
</dbReference>
<comment type="caution">
    <text evidence="1">The sequence shown here is derived from an EMBL/GenBank/DDBJ whole genome shotgun (WGS) entry which is preliminary data.</text>
</comment>
<dbReference type="EMBL" id="JYDW01000213">
    <property type="protein sequence ID" value="KRZ51805.1"/>
    <property type="molecule type" value="Genomic_DNA"/>
</dbReference>
<dbReference type="OrthoDB" id="8061911at2759"/>
<evidence type="ECO:0000313" key="1">
    <source>
        <dbReference type="EMBL" id="KRZ51805.1"/>
    </source>
</evidence>
<dbReference type="InterPro" id="IPR036397">
    <property type="entry name" value="RNaseH_sf"/>
</dbReference>
<dbReference type="Gene3D" id="3.30.420.10">
    <property type="entry name" value="Ribonuclease H-like superfamily/Ribonuclease H"/>
    <property type="match status" value="1"/>
</dbReference>
<name>A0A0V1KWR6_9BILA</name>
<protein>
    <submittedName>
        <fullName evidence="1">Uncharacterized protein</fullName>
    </submittedName>
</protein>
<proteinExistence type="predicted"/>
<reference evidence="1 2" key="1">
    <citation type="submission" date="2015-05" db="EMBL/GenBank/DDBJ databases">
        <title>Evolution of Trichinella species and genotypes.</title>
        <authorList>
            <person name="Korhonen P.K."/>
            <person name="Edoardo P."/>
            <person name="Giuseppe L.R."/>
            <person name="Gasser R.B."/>
        </authorList>
    </citation>
    <scope>NUCLEOTIDE SEQUENCE [LARGE SCALE GENOMIC DNA]</scope>
    <source>
        <strain evidence="1">ISS10</strain>
    </source>
</reference>
<dbReference type="Proteomes" id="UP000054721">
    <property type="component" value="Unassembled WGS sequence"/>
</dbReference>
<organism evidence="1 2">
    <name type="scientific">Trichinella nativa</name>
    <dbReference type="NCBI Taxonomy" id="6335"/>
    <lineage>
        <taxon>Eukaryota</taxon>
        <taxon>Metazoa</taxon>
        <taxon>Ecdysozoa</taxon>
        <taxon>Nematoda</taxon>
        <taxon>Enoplea</taxon>
        <taxon>Dorylaimia</taxon>
        <taxon>Trichinellida</taxon>
        <taxon>Trichinellidae</taxon>
        <taxon>Trichinella</taxon>
    </lineage>
</organism>
<dbReference type="STRING" id="6335.A0A0V1KWR6"/>